<protein>
    <submittedName>
        <fullName evidence="2">Unannotated protein</fullName>
    </submittedName>
</protein>
<dbReference type="PROSITE" id="PS51257">
    <property type="entry name" value="PROKAR_LIPOPROTEIN"/>
    <property type="match status" value="1"/>
</dbReference>
<dbReference type="AlphaFoldDB" id="A0A6J7CPR2"/>
<organism evidence="2">
    <name type="scientific">freshwater metagenome</name>
    <dbReference type="NCBI Taxonomy" id="449393"/>
    <lineage>
        <taxon>unclassified sequences</taxon>
        <taxon>metagenomes</taxon>
        <taxon>ecological metagenomes</taxon>
    </lineage>
</organism>
<evidence type="ECO:0000256" key="1">
    <source>
        <dbReference type="SAM" id="MobiDB-lite"/>
    </source>
</evidence>
<evidence type="ECO:0000313" key="2">
    <source>
        <dbReference type="EMBL" id="CAB4859746.1"/>
    </source>
</evidence>
<dbReference type="EMBL" id="CAFBLU010000001">
    <property type="protein sequence ID" value="CAB4859746.1"/>
    <property type="molecule type" value="Genomic_DNA"/>
</dbReference>
<name>A0A6J7CPR2_9ZZZZ</name>
<proteinExistence type="predicted"/>
<accession>A0A6J7CPR2</accession>
<sequence length="121" mass="12627">MRTPIALTVVISAAIVGCGPGPGATPGGSLTPAQHTARLALITDNAKLNDRELAHLCPAAYPADVLDDLKKYGYDRQKITVKRFTSAQLAQALSARCGKPVPLGQPVAKKPASKQPATKTK</sequence>
<feature type="region of interest" description="Disordered" evidence="1">
    <location>
        <begin position="98"/>
        <end position="121"/>
    </location>
</feature>
<gene>
    <name evidence="2" type="ORF">UFOPK3444_00108</name>
</gene>
<reference evidence="2" key="1">
    <citation type="submission" date="2020-05" db="EMBL/GenBank/DDBJ databases">
        <authorList>
            <person name="Chiriac C."/>
            <person name="Salcher M."/>
            <person name="Ghai R."/>
            <person name="Kavagutti S V."/>
        </authorList>
    </citation>
    <scope>NUCLEOTIDE SEQUENCE</scope>
</reference>